<evidence type="ECO:0000313" key="4">
    <source>
        <dbReference type="Proteomes" id="UP001321473"/>
    </source>
</evidence>
<accession>A0AAQ4ESE7</accession>
<feature type="chain" id="PRO_5043046929" description="Secreted protein" evidence="2">
    <location>
        <begin position="23"/>
        <end position="165"/>
    </location>
</feature>
<organism evidence="3 4">
    <name type="scientific">Amblyomma americanum</name>
    <name type="common">Lone star tick</name>
    <dbReference type="NCBI Taxonomy" id="6943"/>
    <lineage>
        <taxon>Eukaryota</taxon>
        <taxon>Metazoa</taxon>
        <taxon>Ecdysozoa</taxon>
        <taxon>Arthropoda</taxon>
        <taxon>Chelicerata</taxon>
        <taxon>Arachnida</taxon>
        <taxon>Acari</taxon>
        <taxon>Parasitiformes</taxon>
        <taxon>Ixodida</taxon>
        <taxon>Ixodoidea</taxon>
        <taxon>Ixodidae</taxon>
        <taxon>Amblyomminae</taxon>
        <taxon>Amblyomma</taxon>
    </lineage>
</organism>
<evidence type="ECO:0000256" key="2">
    <source>
        <dbReference type="SAM" id="SignalP"/>
    </source>
</evidence>
<dbReference type="EMBL" id="JARKHS020011744">
    <property type="protein sequence ID" value="KAK8777538.1"/>
    <property type="molecule type" value="Genomic_DNA"/>
</dbReference>
<sequence length="165" mass="18261">TLLLLSTATFFLLLTFIPTVSDFSPSTRAVVVWLPVAIFQRQEERRPRSASWHRFRCPNPGETPAAALDSPPSVPGRVKMSFRMSNQRASYANGDVPYIDRPIAAYRVDKCGTSCTRSVSTIRGAQRWESMSSSVECEDSGSVCDSTIFPGPTDDRRSSSSPYML</sequence>
<feature type="region of interest" description="Disordered" evidence="1">
    <location>
        <begin position="139"/>
        <end position="165"/>
    </location>
</feature>
<reference evidence="3 4" key="1">
    <citation type="journal article" date="2023" name="Arcadia Sci">
        <title>De novo assembly of a long-read Amblyomma americanum tick genome.</title>
        <authorList>
            <person name="Chou S."/>
            <person name="Poskanzer K.E."/>
            <person name="Rollins M."/>
            <person name="Thuy-Boun P.S."/>
        </authorList>
    </citation>
    <scope>NUCLEOTIDE SEQUENCE [LARGE SCALE GENOMIC DNA]</scope>
    <source>
        <strain evidence="3">F_SG_1</strain>
        <tissue evidence="3">Salivary glands</tissue>
    </source>
</reference>
<proteinExistence type="predicted"/>
<dbReference type="Proteomes" id="UP001321473">
    <property type="component" value="Unassembled WGS sequence"/>
</dbReference>
<keyword evidence="2" id="KW-0732">Signal</keyword>
<comment type="caution">
    <text evidence="3">The sequence shown here is derived from an EMBL/GenBank/DDBJ whole genome shotgun (WGS) entry which is preliminary data.</text>
</comment>
<feature type="non-terminal residue" evidence="3">
    <location>
        <position position="165"/>
    </location>
</feature>
<feature type="non-terminal residue" evidence="3">
    <location>
        <position position="1"/>
    </location>
</feature>
<name>A0AAQ4ESE7_AMBAM</name>
<keyword evidence="4" id="KW-1185">Reference proteome</keyword>
<gene>
    <name evidence="3" type="ORF">V5799_029117</name>
</gene>
<evidence type="ECO:0000256" key="1">
    <source>
        <dbReference type="SAM" id="MobiDB-lite"/>
    </source>
</evidence>
<dbReference type="AlphaFoldDB" id="A0AAQ4ESE7"/>
<protein>
    <recommendedName>
        <fullName evidence="5">Secreted protein</fullName>
    </recommendedName>
</protein>
<feature type="signal peptide" evidence="2">
    <location>
        <begin position="1"/>
        <end position="22"/>
    </location>
</feature>
<evidence type="ECO:0008006" key="5">
    <source>
        <dbReference type="Google" id="ProtNLM"/>
    </source>
</evidence>
<evidence type="ECO:0000313" key="3">
    <source>
        <dbReference type="EMBL" id="KAK8777538.1"/>
    </source>
</evidence>